<dbReference type="EMBL" id="GL883007">
    <property type="protein sequence ID" value="EGG24453.1"/>
    <property type="molecule type" value="Genomic_DNA"/>
</dbReference>
<evidence type="ECO:0000313" key="2">
    <source>
        <dbReference type="Proteomes" id="UP000007797"/>
    </source>
</evidence>
<dbReference type="KEGG" id="dfa:DFA_06603"/>
<organism evidence="1 2">
    <name type="scientific">Cavenderia fasciculata</name>
    <name type="common">Slime mold</name>
    <name type="synonym">Dictyostelium fasciculatum</name>
    <dbReference type="NCBI Taxonomy" id="261658"/>
    <lineage>
        <taxon>Eukaryota</taxon>
        <taxon>Amoebozoa</taxon>
        <taxon>Evosea</taxon>
        <taxon>Eumycetozoa</taxon>
        <taxon>Dictyostelia</taxon>
        <taxon>Acytosteliales</taxon>
        <taxon>Cavenderiaceae</taxon>
        <taxon>Cavenderia</taxon>
    </lineage>
</organism>
<evidence type="ECO:0000313" key="1">
    <source>
        <dbReference type="EMBL" id="EGG24453.1"/>
    </source>
</evidence>
<dbReference type="GeneID" id="14875996"/>
<keyword evidence="2" id="KW-1185">Reference proteome</keyword>
<accession>F4PJG7</accession>
<dbReference type="RefSeq" id="XP_004362304.1">
    <property type="nucleotide sequence ID" value="XM_004362247.1"/>
</dbReference>
<name>F4PJG7_CACFS</name>
<protein>
    <submittedName>
        <fullName evidence="1">Uncharacterized protein</fullName>
    </submittedName>
</protein>
<proteinExistence type="predicted"/>
<gene>
    <name evidence="1" type="ORF">DFA_06603</name>
</gene>
<sequence length="59" mass="6710">MDNNLEDRESSEDDFLNPNKTVACTRQTMIDVTADSTKKPDEMANLSCNYKELQSLLII</sequence>
<reference evidence="2" key="1">
    <citation type="journal article" date="2011" name="Genome Res.">
        <title>Phylogeny-wide analysis of social amoeba genomes highlights ancient origins for complex intercellular communication.</title>
        <authorList>
            <person name="Heidel A.J."/>
            <person name="Lawal H.M."/>
            <person name="Felder M."/>
            <person name="Schilde C."/>
            <person name="Helps N.R."/>
            <person name="Tunggal B."/>
            <person name="Rivero F."/>
            <person name="John U."/>
            <person name="Schleicher M."/>
            <person name="Eichinger L."/>
            <person name="Platzer M."/>
            <person name="Noegel A.A."/>
            <person name="Schaap P."/>
            <person name="Gloeckner G."/>
        </authorList>
    </citation>
    <scope>NUCLEOTIDE SEQUENCE [LARGE SCALE GENOMIC DNA]</scope>
    <source>
        <strain evidence="2">SH3</strain>
    </source>
</reference>
<dbReference type="AlphaFoldDB" id="F4PJG7"/>
<dbReference type="Proteomes" id="UP000007797">
    <property type="component" value="Unassembled WGS sequence"/>
</dbReference>